<evidence type="ECO:0000259" key="1">
    <source>
        <dbReference type="Pfam" id="PF01636"/>
    </source>
</evidence>
<dbReference type="InterPro" id="IPR011009">
    <property type="entry name" value="Kinase-like_dom_sf"/>
</dbReference>
<dbReference type="KEGG" id="scia:HUG15_20385"/>
<dbReference type="Proteomes" id="UP000595823">
    <property type="component" value="Chromosome"/>
</dbReference>
<organism evidence="2 3">
    <name type="scientific">Salicibibacter cibarius</name>
    <dbReference type="NCBI Taxonomy" id="2743000"/>
    <lineage>
        <taxon>Bacteria</taxon>
        <taxon>Bacillati</taxon>
        <taxon>Bacillota</taxon>
        <taxon>Bacilli</taxon>
        <taxon>Bacillales</taxon>
        <taxon>Bacillaceae</taxon>
        <taxon>Salicibibacter</taxon>
    </lineage>
</organism>
<name>A0A7T6Z6I4_9BACI</name>
<dbReference type="SUPFAM" id="SSF56112">
    <property type="entry name" value="Protein kinase-like (PK-like)"/>
    <property type="match status" value="1"/>
</dbReference>
<accession>A0A7T6Z6I4</accession>
<proteinExistence type="predicted"/>
<evidence type="ECO:0000313" key="2">
    <source>
        <dbReference type="EMBL" id="QQK77708.1"/>
    </source>
</evidence>
<feature type="domain" description="Aminoglycoside phosphotransferase" evidence="1">
    <location>
        <begin position="237"/>
        <end position="313"/>
    </location>
</feature>
<dbReference type="EMBL" id="CP054705">
    <property type="protein sequence ID" value="QQK77708.1"/>
    <property type="molecule type" value="Genomic_DNA"/>
</dbReference>
<gene>
    <name evidence="2" type="ORF">HUG15_20385</name>
</gene>
<protein>
    <recommendedName>
        <fullName evidence="1">Aminoglycoside phosphotransferase domain-containing protein</fullName>
    </recommendedName>
</protein>
<dbReference type="InterPro" id="IPR002575">
    <property type="entry name" value="Aminoglycoside_PTrfase"/>
</dbReference>
<evidence type="ECO:0000313" key="3">
    <source>
        <dbReference type="Proteomes" id="UP000595823"/>
    </source>
</evidence>
<reference evidence="2 3" key="1">
    <citation type="submission" date="2020-06" db="EMBL/GenBank/DDBJ databases">
        <title>Genomic analysis of Salicibibacter sp. NKC5-3.</title>
        <authorList>
            <person name="Oh Y.J."/>
        </authorList>
    </citation>
    <scope>NUCLEOTIDE SEQUENCE [LARGE SCALE GENOMIC DNA]</scope>
    <source>
        <strain evidence="2 3">NKC5-3</strain>
    </source>
</reference>
<dbReference type="AlphaFoldDB" id="A0A7T6Z6I4"/>
<keyword evidence="3" id="KW-1185">Reference proteome</keyword>
<sequence length="373" mass="43707">MTNVVKCWKKEESRLIYEVEVLNKEIPYDMTCIDWINPFSEDIFNLLTSRQQRVLQAWKKNEFNQMPWLQYGFRDEMDKWIRNKLTGNCYTIEQVRSWEKGLLLKVHGHNDNYYVKTVPPIFAHEPFVHKSMPEYVPEIIAIHEEKNTYMMKEMKGQLLGYSKDIQQWKITAQRIASLQQKYIYDELQIKPIVPNRPIKTVLTEKQVKKTINSLKNYISHTSYQALLNSIPSVLSLVQTLDSKLPLSIDHGDLFGGNVIVENEEPLIYDWSNSSITHPFLSVVRLVEEVADFFSEGLSEEILSAYLCEWTDFGQIDELRCEFSIVRLLEPIYYLAVHIISIFPAFQDNVEKKEIIDGYVAKWVSNTNVINQHG</sequence>
<dbReference type="Pfam" id="PF01636">
    <property type="entry name" value="APH"/>
    <property type="match status" value="1"/>
</dbReference>